<reference evidence="1 2" key="1">
    <citation type="submission" date="2016-11" db="EMBL/GenBank/DDBJ databases">
        <authorList>
            <person name="Jaros S."/>
            <person name="Januszkiewicz K."/>
            <person name="Wedrychowicz H."/>
        </authorList>
    </citation>
    <scope>NUCLEOTIDE SEQUENCE [LARGE SCALE GENOMIC DNA]</scope>
</reference>
<dbReference type="AlphaFoldDB" id="A0A2X0N354"/>
<evidence type="ECO:0000313" key="2">
    <source>
        <dbReference type="Proteomes" id="UP000249464"/>
    </source>
</evidence>
<accession>A0A2X0N354</accession>
<organism evidence="1 2">
    <name type="scientific">Microbotryum silenes-dioicae</name>
    <dbReference type="NCBI Taxonomy" id="796604"/>
    <lineage>
        <taxon>Eukaryota</taxon>
        <taxon>Fungi</taxon>
        <taxon>Dikarya</taxon>
        <taxon>Basidiomycota</taxon>
        <taxon>Pucciniomycotina</taxon>
        <taxon>Microbotryomycetes</taxon>
        <taxon>Microbotryales</taxon>
        <taxon>Microbotryaceae</taxon>
        <taxon>Microbotryum</taxon>
    </lineage>
</organism>
<protein>
    <submittedName>
        <fullName evidence="1">BQ5605_C004g02884 protein</fullName>
    </submittedName>
</protein>
<dbReference type="Proteomes" id="UP000249464">
    <property type="component" value="Unassembled WGS sequence"/>
</dbReference>
<name>A0A2X0N354_9BASI</name>
<gene>
    <name evidence="1" type="primary">BQ5605_C004g02884</name>
    <name evidence="1" type="ORF">BQ5605_C004G02884</name>
</gene>
<keyword evidence="2" id="KW-1185">Reference proteome</keyword>
<dbReference type="EMBL" id="FQNC01000046">
    <property type="protein sequence ID" value="SGY68400.1"/>
    <property type="molecule type" value="Genomic_DNA"/>
</dbReference>
<sequence length="57" mass="6252">MQRGLNTGHVKRRTQRAPPLHTQFLPIIPILICPVSTCCELKELLAAGDDLGSNSQL</sequence>
<evidence type="ECO:0000313" key="1">
    <source>
        <dbReference type="EMBL" id="SGY68400.1"/>
    </source>
</evidence>
<proteinExistence type="predicted"/>